<reference evidence="2" key="1">
    <citation type="submission" date="2022-12" db="EMBL/GenBank/DDBJ databases">
        <title>Bacterial isolates from different developmental stages of Nematostella vectensis.</title>
        <authorList>
            <person name="Fraune S."/>
        </authorList>
    </citation>
    <scope>NUCLEOTIDE SEQUENCE</scope>
    <source>
        <strain evidence="2">G21630-S1</strain>
    </source>
</reference>
<comment type="caution">
    <text evidence="2">The sequence shown here is derived from an EMBL/GenBank/DDBJ whole genome shotgun (WGS) entry which is preliminary data.</text>
</comment>
<dbReference type="RefSeq" id="WP_269422194.1">
    <property type="nucleotide sequence ID" value="NZ_JAPWGY010000001.1"/>
</dbReference>
<feature type="region of interest" description="Disordered" evidence="1">
    <location>
        <begin position="1"/>
        <end position="42"/>
    </location>
</feature>
<evidence type="ECO:0000313" key="2">
    <source>
        <dbReference type="EMBL" id="MCZ4280000.1"/>
    </source>
</evidence>
<dbReference type="EMBL" id="JAPWGY010000001">
    <property type="protein sequence ID" value="MCZ4280000.1"/>
    <property type="molecule type" value="Genomic_DNA"/>
</dbReference>
<evidence type="ECO:0000256" key="1">
    <source>
        <dbReference type="SAM" id="MobiDB-lite"/>
    </source>
</evidence>
<keyword evidence="3" id="KW-1185">Reference proteome</keyword>
<sequence>MSFLAISSGEESSRERGEFVRKSLSNPEPVKNSGGGISMGPFTARQRRPEAVLYPQYRPLEEQKVLSPYVSLAPSPVQKLRGMGVLNVRRALYERGDGV</sequence>
<gene>
    <name evidence="2" type="ORF">O4H49_04370</name>
</gene>
<evidence type="ECO:0000313" key="3">
    <source>
        <dbReference type="Proteomes" id="UP001069802"/>
    </source>
</evidence>
<dbReference type="Proteomes" id="UP001069802">
    <property type="component" value="Unassembled WGS sequence"/>
</dbReference>
<proteinExistence type="predicted"/>
<protein>
    <submittedName>
        <fullName evidence="2">Uncharacterized protein</fullName>
    </submittedName>
</protein>
<name>A0ABT4LFW9_9PROT</name>
<organism evidence="2 3">
    <name type="scientific">Kiloniella laminariae</name>
    <dbReference type="NCBI Taxonomy" id="454162"/>
    <lineage>
        <taxon>Bacteria</taxon>
        <taxon>Pseudomonadati</taxon>
        <taxon>Pseudomonadota</taxon>
        <taxon>Alphaproteobacteria</taxon>
        <taxon>Rhodospirillales</taxon>
        <taxon>Kiloniellaceae</taxon>
        <taxon>Kiloniella</taxon>
    </lineage>
</organism>
<feature type="compositionally biased region" description="Basic and acidic residues" evidence="1">
    <location>
        <begin position="11"/>
        <end position="21"/>
    </location>
</feature>
<accession>A0ABT4LFW9</accession>